<dbReference type="Gene3D" id="3.40.50.720">
    <property type="entry name" value="NAD(P)-binding Rossmann-like Domain"/>
    <property type="match status" value="1"/>
</dbReference>
<accession>A0ABN2KJG8</accession>
<evidence type="ECO:0000256" key="2">
    <source>
        <dbReference type="ARBA" id="ARBA00005916"/>
    </source>
</evidence>
<dbReference type="RefSeq" id="WP_344064741.1">
    <property type="nucleotide sequence ID" value="NZ_BAAAPN010000043.1"/>
</dbReference>
<comment type="catalytic activity">
    <reaction evidence="7 8 9">
        <text>(S)-4-amino-5-oxopentanoate + tRNA(Glu) + NADP(+) = L-glutamyl-tRNA(Glu) + NADPH + H(+)</text>
        <dbReference type="Rhea" id="RHEA:12344"/>
        <dbReference type="Rhea" id="RHEA-COMP:9663"/>
        <dbReference type="Rhea" id="RHEA-COMP:9680"/>
        <dbReference type="ChEBI" id="CHEBI:15378"/>
        <dbReference type="ChEBI" id="CHEBI:57501"/>
        <dbReference type="ChEBI" id="CHEBI:57783"/>
        <dbReference type="ChEBI" id="CHEBI:58349"/>
        <dbReference type="ChEBI" id="CHEBI:78442"/>
        <dbReference type="ChEBI" id="CHEBI:78520"/>
        <dbReference type="EC" id="1.2.1.70"/>
    </reaction>
</comment>
<reference evidence="14 15" key="1">
    <citation type="journal article" date="2019" name="Int. J. Syst. Evol. Microbiol.">
        <title>The Global Catalogue of Microorganisms (GCM) 10K type strain sequencing project: providing services to taxonomists for standard genome sequencing and annotation.</title>
        <authorList>
            <consortium name="The Broad Institute Genomics Platform"/>
            <consortium name="The Broad Institute Genome Sequencing Center for Infectious Disease"/>
            <person name="Wu L."/>
            <person name="Ma J."/>
        </authorList>
    </citation>
    <scope>NUCLEOTIDE SEQUENCE [LARGE SCALE GENOMIC DNA]</scope>
    <source>
        <strain evidence="14 15">JCM 15591</strain>
    </source>
</reference>
<dbReference type="NCBIfam" id="NF000744">
    <property type="entry name" value="PRK00045.1-3"/>
    <property type="match status" value="1"/>
</dbReference>
<comment type="subunit">
    <text evidence="8">Homodimer.</text>
</comment>
<name>A0ABN2KJG8_9MICO</name>
<dbReference type="SUPFAM" id="SSF51735">
    <property type="entry name" value="NAD(P)-binding Rossmann-fold domains"/>
    <property type="match status" value="1"/>
</dbReference>
<feature type="domain" description="Tetrapyrrole biosynthesis glutamyl-tRNA reductase dimerisation" evidence="11">
    <location>
        <begin position="318"/>
        <end position="415"/>
    </location>
</feature>
<comment type="caution">
    <text evidence="14">The sequence shown here is derived from an EMBL/GenBank/DDBJ whole genome shotgun (WGS) entry which is preliminary data.</text>
</comment>
<dbReference type="PIRSF" id="PIRSF000445">
    <property type="entry name" value="4pyrrol_synth_GluRdtase"/>
    <property type="match status" value="1"/>
</dbReference>
<feature type="active site" description="Nucleophile" evidence="8">
    <location>
        <position position="50"/>
    </location>
</feature>
<dbReference type="PANTHER" id="PTHR43013">
    <property type="entry name" value="GLUTAMYL-TRNA REDUCTASE"/>
    <property type="match status" value="1"/>
</dbReference>
<comment type="miscellaneous">
    <text evidence="8">During catalysis, the active site Cys acts as a nucleophile attacking the alpha-carbonyl group of tRNA-bound glutamate with the formation of a thioester intermediate between enzyme and glutamate, and the concomitant release of tRNA(Glu). The thioester intermediate is finally reduced by direct hydride transfer from NADPH, to form the product GSA.</text>
</comment>
<dbReference type="CDD" id="cd05213">
    <property type="entry name" value="NAD_bind_Glutamyl_tRNA_reduct"/>
    <property type="match status" value="1"/>
</dbReference>
<dbReference type="PANTHER" id="PTHR43013:SF1">
    <property type="entry name" value="GLUTAMYL-TRNA REDUCTASE"/>
    <property type="match status" value="1"/>
</dbReference>
<dbReference type="Proteomes" id="UP001501475">
    <property type="component" value="Unassembled WGS sequence"/>
</dbReference>
<evidence type="ECO:0000256" key="5">
    <source>
        <dbReference type="ARBA" id="ARBA00023002"/>
    </source>
</evidence>
<evidence type="ECO:0000313" key="14">
    <source>
        <dbReference type="EMBL" id="GAA1757931.1"/>
    </source>
</evidence>
<dbReference type="EC" id="1.2.1.70" evidence="3 8"/>
<dbReference type="Pfam" id="PF01488">
    <property type="entry name" value="Shikimate_DH"/>
    <property type="match status" value="1"/>
</dbReference>
<dbReference type="Pfam" id="PF00745">
    <property type="entry name" value="GlutR_dimer"/>
    <property type="match status" value="1"/>
</dbReference>
<evidence type="ECO:0000256" key="3">
    <source>
        <dbReference type="ARBA" id="ARBA00012970"/>
    </source>
</evidence>
<keyword evidence="5 8" id="KW-0560">Oxidoreductase</keyword>
<evidence type="ECO:0000256" key="4">
    <source>
        <dbReference type="ARBA" id="ARBA00022857"/>
    </source>
</evidence>
<evidence type="ECO:0000256" key="8">
    <source>
        <dbReference type="HAMAP-Rule" id="MF_00087"/>
    </source>
</evidence>
<dbReference type="NCBIfam" id="TIGR01035">
    <property type="entry name" value="hemA"/>
    <property type="match status" value="1"/>
</dbReference>
<dbReference type="InterPro" id="IPR015896">
    <property type="entry name" value="4pyrrol_synth_GluRdtase_dimer"/>
</dbReference>
<dbReference type="EMBL" id="BAAAPN010000043">
    <property type="protein sequence ID" value="GAA1757931.1"/>
    <property type="molecule type" value="Genomic_DNA"/>
</dbReference>
<feature type="binding site" evidence="8">
    <location>
        <begin position="189"/>
        <end position="194"/>
    </location>
    <ligand>
        <name>NADP(+)</name>
        <dbReference type="ChEBI" id="CHEBI:58349"/>
    </ligand>
</feature>
<protein>
    <recommendedName>
        <fullName evidence="3 8">Glutamyl-tRNA reductase</fullName>
        <shortName evidence="8">GluTR</shortName>
        <ecNumber evidence="3 8">1.2.1.70</ecNumber>
    </recommendedName>
</protein>
<dbReference type="InterPro" id="IPR006151">
    <property type="entry name" value="Shikm_DH/Glu-tRNA_Rdtase"/>
</dbReference>
<dbReference type="InterPro" id="IPR036453">
    <property type="entry name" value="GluRdtase_dimer_dom_sf"/>
</dbReference>
<feature type="region of interest" description="Disordered" evidence="10">
    <location>
        <begin position="434"/>
        <end position="483"/>
    </location>
</feature>
<dbReference type="Gene3D" id="3.30.460.30">
    <property type="entry name" value="Glutamyl-tRNA reductase, N-terminal domain"/>
    <property type="match status" value="1"/>
</dbReference>
<keyword evidence="4 8" id="KW-0521">NADP</keyword>
<feature type="binding site" evidence="8">
    <location>
        <position position="109"/>
    </location>
    <ligand>
        <name>substrate</name>
    </ligand>
</feature>
<keyword evidence="15" id="KW-1185">Reference proteome</keyword>
<organism evidence="14 15">
    <name type="scientific">Nostocoides vanveenii</name>
    <dbReference type="NCBI Taxonomy" id="330835"/>
    <lineage>
        <taxon>Bacteria</taxon>
        <taxon>Bacillati</taxon>
        <taxon>Actinomycetota</taxon>
        <taxon>Actinomycetes</taxon>
        <taxon>Micrococcales</taxon>
        <taxon>Intrasporangiaceae</taxon>
        <taxon>Nostocoides</taxon>
    </lineage>
</organism>
<dbReference type="InterPro" id="IPR015895">
    <property type="entry name" value="4pyrrol_synth_GluRdtase_N"/>
</dbReference>
<evidence type="ECO:0000313" key="15">
    <source>
        <dbReference type="Proteomes" id="UP001501475"/>
    </source>
</evidence>
<comment type="pathway">
    <text evidence="1 8 9">Porphyrin-containing compound metabolism; protoporphyrin-IX biosynthesis; 5-aminolevulinate from L-glutamyl-tRNA(Glu): step 1/2.</text>
</comment>
<evidence type="ECO:0000256" key="9">
    <source>
        <dbReference type="RuleBase" id="RU000584"/>
    </source>
</evidence>
<feature type="binding site" evidence="8">
    <location>
        <begin position="49"/>
        <end position="52"/>
    </location>
    <ligand>
        <name>substrate</name>
    </ligand>
</feature>
<comment type="function">
    <text evidence="8">Catalyzes the NADPH-dependent reduction of glutamyl-tRNA(Glu) to glutamate 1-semialdehyde (GSA).</text>
</comment>
<evidence type="ECO:0000256" key="7">
    <source>
        <dbReference type="ARBA" id="ARBA00047464"/>
    </source>
</evidence>
<feature type="binding site" evidence="8">
    <location>
        <position position="120"/>
    </location>
    <ligand>
        <name>substrate</name>
    </ligand>
</feature>
<feature type="domain" description="Glutamyl-tRNA reductase N-terminal" evidence="13">
    <location>
        <begin position="6"/>
        <end position="156"/>
    </location>
</feature>
<evidence type="ECO:0000256" key="10">
    <source>
        <dbReference type="SAM" id="MobiDB-lite"/>
    </source>
</evidence>
<comment type="similarity">
    <text evidence="2 8 9">Belongs to the glutamyl-tRNA reductase family.</text>
</comment>
<gene>
    <name evidence="8" type="primary">hemA</name>
    <name evidence="14" type="ORF">GCM10009810_16800</name>
</gene>
<feature type="site" description="Important for activity" evidence="8">
    <location>
        <position position="99"/>
    </location>
</feature>
<sequence length="483" mass="49628">MSLLVLGLSHHNAPLDLLERISLDASGRRDLAHAIAGSEHVREVVVVSTCNRTEVYAEAATFHGAIADITDALSGQSGLPRADLTERLGVHYEDGAIAHTFRVASGLDSMALGENQIRAQLRVSLHEAQAAGLTGSSLNQLFQQALRVGKRVHTETGIETYSSSLVETAFGAASQIVGPPVQTRLVVVGAGAMAALVATTAARAGYGSIVIVNRTYARGEALAFRVGGRAAHLAELPDALGAADVVVSCVGAPGLVLTASVVDAARAESQRPQVLVDLAMPHDIEHAAGDLRGVTRLGLDHLGARLRAVTGNPVVRAATGLVDTEVADFISARSVQAAVPTIAAMRERGATILAGEVGRLRSRTPNLGDAERREVEIAMGRLVDKLLHGPTVRVKELAASGRMAEYADALAELFAPAPAAESGAVTLPALAYDRPSEGGSSEVTGAASGAGDSERVAGVGPTAGGLTGAAGESDRGRAVEREA</sequence>
<dbReference type="InterPro" id="IPR000343">
    <property type="entry name" value="4pyrrol_synth_GluRdtase"/>
</dbReference>
<dbReference type="InterPro" id="IPR036291">
    <property type="entry name" value="NAD(P)-bd_dom_sf"/>
</dbReference>
<evidence type="ECO:0000256" key="6">
    <source>
        <dbReference type="ARBA" id="ARBA00023244"/>
    </source>
</evidence>
<dbReference type="HAMAP" id="MF_00087">
    <property type="entry name" value="Glu_tRNA_reductase"/>
    <property type="match status" value="1"/>
</dbReference>
<dbReference type="InterPro" id="IPR036343">
    <property type="entry name" value="GluRdtase_N_sf"/>
</dbReference>
<dbReference type="SUPFAM" id="SSF69742">
    <property type="entry name" value="Glutamyl tRNA-reductase catalytic, N-terminal domain"/>
    <property type="match status" value="1"/>
</dbReference>
<dbReference type="Pfam" id="PF05201">
    <property type="entry name" value="GlutR_N"/>
    <property type="match status" value="1"/>
</dbReference>
<evidence type="ECO:0000256" key="1">
    <source>
        <dbReference type="ARBA" id="ARBA00005059"/>
    </source>
</evidence>
<keyword evidence="6 8" id="KW-0627">Porphyrin biosynthesis</keyword>
<evidence type="ECO:0000259" key="12">
    <source>
        <dbReference type="Pfam" id="PF01488"/>
    </source>
</evidence>
<feature type="domain" description="Quinate/shikimate 5-dehydrogenase/glutamyl-tRNA reductase" evidence="12">
    <location>
        <begin position="173"/>
        <end position="302"/>
    </location>
</feature>
<evidence type="ECO:0000259" key="13">
    <source>
        <dbReference type="Pfam" id="PF05201"/>
    </source>
</evidence>
<feature type="binding site" evidence="8">
    <location>
        <begin position="114"/>
        <end position="116"/>
    </location>
    <ligand>
        <name>substrate</name>
    </ligand>
</feature>
<evidence type="ECO:0000259" key="11">
    <source>
        <dbReference type="Pfam" id="PF00745"/>
    </source>
</evidence>
<feature type="compositionally biased region" description="Basic and acidic residues" evidence="10">
    <location>
        <begin position="472"/>
        <end position="483"/>
    </location>
</feature>
<comment type="domain">
    <text evidence="8">Possesses an unusual extended V-shaped dimeric structure with each monomer consisting of three distinct domains arranged along a curved 'spinal' alpha-helix. The N-terminal catalytic domain specifically recognizes the glutamate moiety of the substrate. The second domain is the NADPH-binding domain, and the third C-terminal domain is responsible for dimerization.</text>
</comment>
<proteinExistence type="inferred from homology"/>
<dbReference type="SUPFAM" id="SSF69075">
    <property type="entry name" value="Glutamyl tRNA-reductase dimerization domain"/>
    <property type="match status" value="1"/>
</dbReference>